<evidence type="ECO:0000313" key="3">
    <source>
        <dbReference type="Proteomes" id="UP000243640"/>
    </source>
</evidence>
<keyword evidence="1" id="KW-1133">Transmembrane helix</keyword>
<dbReference type="EMBL" id="NQJF01000024">
    <property type="protein sequence ID" value="OYD21039.1"/>
    <property type="molecule type" value="Genomic_DNA"/>
</dbReference>
<evidence type="ECO:0000256" key="1">
    <source>
        <dbReference type="SAM" id="Phobius"/>
    </source>
</evidence>
<dbReference type="OrthoDB" id="7597043at2"/>
<dbReference type="Proteomes" id="UP000243640">
    <property type="component" value="Unassembled WGS sequence"/>
</dbReference>
<keyword evidence="1" id="KW-0472">Membrane</keyword>
<dbReference type="Pfam" id="PF10947">
    <property type="entry name" value="DUF2628"/>
    <property type="match status" value="1"/>
</dbReference>
<accession>A0A235C9G5</accession>
<proteinExistence type="predicted"/>
<comment type="caution">
    <text evidence="2">The sequence shown here is derived from an EMBL/GenBank/DDBJ whole genome shotgun (WGS) entry which is preliminary data.</text>
</comment>
<gene>
    <name evidence="2" type="ORF">B6S09_17770</name>
</gene>
<feature type="transmembrane region" description="Helical" evidence="1">
    <location>
        <begin position="41"/>
        <end position="62"/>
    </location>
</feature>
<dbReference type="AlphaFoldDB" id="A0A235C9G5"/>
<sequence>MIIMNQFKMYIGPGGDVKAVKCGWNWAGFFFTYFWAGISKLWSLGVFSFMLHLVLIVVLLFAENNIEQVFHLTAAIWMVVKFVFGFKGNELFEKSLCDLGYEFKETMTCVNAEYAVYYFKNKTLQPGSAGSS</sequence>
<keyword evidence="1" id="KW-0812">Transmembrane</keyword>
<protein>
    <recommendedName>
        <fullName evidence="4">DUF2628 domain-containing protein</fullName>
    </recommendedName>
</protein>
<organism evidence="2 3">
    <name type="scientific">Oceanimonas baumannii</name>
    <dbReference type="NCBI Taxonomy" id="129578"/>
    <lineage>
        <taxon>Bacteria</taxon>
        <taxon>Pseudomonadati</taxon>
        <taxon>Pseudomonadota</taxon>
        <taxon>Gammaproteobacteria</taxon>
        <taxon>Aeromonadales</taxon>
        <taxon>Aeromonadaceae</taxon>
        <taxon>Oceanimonas</taxon>
    </lineage>
</organism>
<evidence type="ECO:0008006" key="4">
    <source>
        <dbReference type="Google" id="ProtNLM"/>
    </source>
</evidence>
<evidence type="ECO:0000313" key="2">
    <source>
        <dbReference type="EMBL" id="OYD21039.1"/>
    </source>
</evidence>
<reference evidence="2 3" key="1">
    <citation type="submission" date="2017-08" db="EMBL/GenBank/DDBJ databases">
        <title>Draft Genome Sequence of the Marine Bacterium Oceanimonas baumannii ATCC 700832.</title>
        <authorList>
            <person name="Mcclelland W.D."/>
            <person name="Brennan M.A."/>
            <person name="Trachtenberg A.M."/>
            <person name="Maclea K.S."/>
        </authorList>
    </citation>
    <scope>NUCLEOTIDE SEQUENCE [LARGE SCALE GENOMIC DNA]</scope>
    <source>
        <strain evidence="2 3">ATCC 700832</strain>
    </source>
</reference>
<name>A0A235C9G5_9GAMM</name>
<feature type="transmembrane region" description="Helical" evidence="1">
    <location>
        <begin position="68"/>
        <end position="86"/>
    </location>
</feature>
<dbReference type="InterPro" id="IPR024399">
    <property type="entry name" value="DUF2628"/>
</dbReference>